<sequence length="288" mass="32070">FYYRNNKTAWMTSAYFKESLQDLHFKSQNRHIALTIDNFSVELDDAGEDDIYKINLLEVMLMVRDAWDAVTPETIRNCWKHTKITEAIPDTPASSNLICSTPNTQSPLADAEAWQIIKNFATGIIETLPNAQEQLAARLGLKYHYNDWKPAFDAIFAAKDDEMAAATAIDHLASKSLYPAAAAPHLQEGLPKPPTRPLQPSLPQLSQLETELMNTIEDLQHRKQICGTAPTLEDLLNPIEEDVIGHTGLEFPGGDDEIIGKRRKCSPQTTDGVACGRAQQVSSGPRWT</sequence>
<dbReference type="Proteomes" id="UP001195769">
    <property type="component" value="Unassembled WGS sequence"/>
</dbReference>
<feature type="non-terminal residue" evidence="2">
    <location>
        <position position="288"/>
    </location>
</feature>
<dbReference type="GeneID" id="64668163"/>
<feature type="region of interest" description="Disordered" evidence="1">
    <location>
        <begin position="266"/>
        <end position="288"/>
    </location>
</feature>
<dbReference type="AlphaFoldDB" id="A0AAD4HFN7"/>
<proteinExistence type="predicted"/>
<comment type="caution">
    <text evidence="2">The sequence shown here is derived from an EMBL/GenBank/DDBJ whole genome shotgun (WGS) entry which is preliminary data.</text>
</comment>
<gene>
    <name evidence="2" type="ORF">F5891DRAFT_925651</name>
</gene>
<feature type="non-terminal residue" evidence="2">
    <location>
        <position position="1"/>
    </location>
</feature>
<keyword evidence="3" id="KW-1185">Reference proteome</keyword>
<evidence type="ECO:0000313" key="2">
    <source>
        <dbReference type="EMBL" id="KAG1894461.1"/>
    </source>
</evidence>
<reference evidence="2" key="1">
    <citation type="journal article" date="2020" name="New Phytol.">
        <title>Comparative genomics reveals dynamic genome evolution in host specialist ectomycorrhizal fungi.</title>
        <authorList>
            <person name="Lofgren L.A."/>
            <person name="Nguyen N.H."/>
            <person name="Vilgalys R."/>
            <person name="Ruytinx J."/>
            <person name="Liao H.L."/>
            <person name="Branco S."/>
            <person name="Kuo A."/>
            <person name="LaButti K."/>
            <person name="Lipzen A."/>
            <person name="Andreopoulos W."/>
            <person name="Pangilinan J."/>
            <person name="Riley R."/>
            <person name="Hundley H."/>
            <person name="Na H."/>
            <person name="Barry K."/>
            <person name="Grigoriev I.V."/>
            <person name="Stajich J.E."/>
            <person name="Kennedy P.G."/>
        </authorList>
    </citation>
    <scope>NUCLEOTIDE SEQUENCE</scope>
    <source>
        <strain evidence="2">FC203</strain>
    </source>
</reference>
<dbReference type="EMBL" id="JABBWK010000079">
    <property type="protein sequence ID" value="KAG1894461.1"/>
    <property type="molecule type" value="Genomic_DNA"/>
</dbReference>
<name>A0AAD4HFN7_9AGAM</name>
<protein>
    <recommendedName>
        <fullName evidence="4">DDE-1 domain-containing protein</fullName>
    </recommendedName>
</protein>
<organism evidence="2 3">
    <name type="scientific">Suillus fuscotomentosus</name>
    <dbReference type="NCBI Taxonomy" id="1912939"/>
    <lineage>
        <taxon>Eukaryota</taxon>
        <taxon>Fungi</taxon>
        <taxon>Dikarya</taxon>
        <taxon>Basidiomycota</taxon>
        <taxon>Agaricomycotina</taxon>
        <taxon>Agaricomycetes</taxon>
        <taxon>Agaricomycetidae</taxon>
        <taxon>Boletales</taxon>
        <taxon>Suillineae</taxon>
        <taxon>Suillaceae</taxon>
        <taxon>Suillus</taxon>
    </lineage>
</organism>
<evidence type="ECO:0008006" key="4">
    <source>
        <dbReference type="Google" id="ProtNLM"/>
    </source>
</evidence>
<accession>A0AAD4HFN7</accession>
<feature type="compositionally biased region" description="Polar residues" evidence="1">
    <location>
        <begin position="279"/>
        <end position="288"/>
    </location>
</feature>
<evidence type="ECO:0000256" key="1">
    <source>
        <dbReference type="SAM" id="MobiDB-lite"/>
    </source>
</evidence>
<evidence type="ECO:0000313" key="3">
    <source>
        <dbReference type="Proteomes" id="UP001195769"/>
    </source>
</evidence>
<dbReference type="RefSeq" id="XP_041220037.1">
    <property type="nucleotide sequence ID" value="XM_041373865.1"/>
</dbReference>